<feature type="compositionally biased region" description="Acidic residues" evidence="1">
    <location>
        <begin position="497"/>
        <end position="508"/>
    </location>
</feature>
<dbReference type="EMBL" id="BAYX01000022">
    <property type="protein sequence ID" value="GAJ96455.1"/>
    <property type="molecule type" value="Genomic_DNA"/>
</dbReference>
<dbReference type="Proteomes" id="UP000026941">
    <property type="component" value="Unassembled WGS sequence"/>
</dbReference>
<feature type="region of interest" description="Disordered" evidence="1">
    <location>
        <begin position="482"/>
        <end position="522"/>
    </location>
</feature>
<name>A0AA87QCB0_RHIRH</name>
<evidence type="ECO:0000256" key="1">
    <source>
        <dbReference type="SAM" id="MobiDB-lite"/>
    </source>
</evidence>
<sequence length="565" mass="57883">MLSPVAAVSVVGASIEKPVVATAETSSVQAAATPVAVLSSAVNASAGGKLNMLLAVARERMFESLLSAIDAASVALNVPREPGESNAALAQRLVDAIRSLPPQQLAAAQQQLNAQMKTPVPLPLLAEALDNPDSPKAVQIAVSLDASLTQEPDAVIRAVVNSYGQNAGEPDAVGQQTPIPAQAMPKTSEAAATNTATTAPSALPEKMAAPSPTPVTASPSTPSAQAPQQAATTILQTIAGPVVIPVPEAMHELEAAVMPQTAPNPQVSATPQAASMPAAERGVLPQIAVIVEDKALPTASLPLAAVGEAKLPTEIALIRSPLTPPPVPRDIQQLQADIKQGLQVVISPAIDVTGPDLPQVTRSDMPLAERVIAQALAAGQQDLQPLPQTVRDESLRNLAAALAGQTAASSEEAQTAPAAALPVKSQGNVPAMTIMDMSEAVAQTGTTIAPLLGIPFAIAHYLPADTPTEDDPKRVDRVDLVDEEREQGQGGETARDDSEDESPPEEADQPAAAAADPAAEDANVEVISASAIPVAPKIAALPAPAPVDPLSDHAFDFYRRMVGWE</sequence>
<gene>
    <name evidence="2" type="ORF">RRH01S_22_00650</name>
</gene>
<feature type="compositionally biased region" description="Low complexity" evidence="1">
    <location>
        <begin position="208"/>
        <end position="230"/>
    </location>
</feature>
<organism evidence="2 3">
    <name type="scientific">Rhizobium rhizogenes NBRC 13257</name>
    <dbReference type="NCBI Taxonomy" id="1220581"/>
    <lineage>
        <taxon>Bacteria</taxon>
        <taxon>Pseudomonadati</taxon>
        <taxon>Pseudomonadota</taxon>
        <taxon>Alphaproteobacteria</taxon>
        <taxon>Hyphomicrobiales</taxon>
        <taxon>Rhizobiaceae</taxon>
        <taxon>Rhizobium/Agrobacterium group</taxon>
        <taxon>Rhizobium</taxon>
    </lineage>
</organism>
<feature type="region of interest" description="Disordered" evidence="1">
    <location>
        <begin position="185"/>
        <end position="230"/>
    </location>
</feature>
<proteinExistence type="predicted"/>
<accession>A0AA87QCB0</accession>
<reference evidence="2 3" key="1">
    <citation type="submission" date="2014-05" db="EMBL/GenBank/DDBJ databases">
        <title>Whole genome shotgun sequence of Rhizobium rhizogenes NBRC 13257.</title>
        <authorList>
            <person name="Katano-Makiyama Y."/>
            <person name="Hosoyama A."/>
            <person name="Hashimoto M."/>
            <person name="Hosoyama Y."/>
            <person name="Noguchi M."/>
            <person name="Tsuchikane K."/>
            <person name="Kimura A."/>
            <person name="Ohji S."/>
            <person name="Ichikawa N."/>
            <person name="Yamazoe A."/>
            <person name="Fujita N."/>
        </authorList>
    </citation>
    <scope>NUCLEOTIDE SEQUENCE [LARGE SCALE GENOMIC DNA]</scope>
    <source>
        <strain evidence="2 3">NBRC 13257</strain>
    </source>
</reference>
<dbReference type="RefSeq" id="WP_042476498.1">
    <property type="nucleotide sequence ID" value="NZ_BAYX01000022.1"/>
</dbReference>
<evidence type="ECO:0000313" key="3">
    <source>
        <dbReference type="Proteomes" id="UP000026941"/>
    </source>
</evidence>
<comment type="caution">
    <text evidence="2">The sequence shown here is derived from an EMBL/GenBank/DDBJ whole genome shotgun (WGS) entry which is preliminary data.</text>
</comment>
<evidence type="ECO:0000313" key="2">
    <source>
        <dbReference type="EMBL" id="GAJ96455.1"/>
    </source>
</evidence>
<dbReference type="AlphaFoldDB" id="A0AA87QCB0"/>
<protein>
    <submittedName>
        <fullName evidence="2">Uncharacterized protein</fullName>
    </submittedName>
</protein>
<feature type="compositionally biased region" description="Low complexity" evidence="1">
    <location>
        <begin position="187"/>
        <end position="199"/>
    </location>
</feature>